<dbReference type="SUPFAM" id="SSF52540">
    <property type="entry name" value="P-loop containing nucleoside triphosphate hydrolases"/>
    <property type="match status" value="1"/>
</dbReference>
<keyword evidence="3" id="KW-1185">Reference proteome</keyword>
<evidence type="ECO:0000313" key="2">
    <source>
        <dbReference type="EMBL" id="TVO78390.1"/>
    </source>
</evidence>
<evidence type="ECO:0000313" key="3">
    <source>
        <dbReference type="Proteomes" id="UP000316649"/>
    </source>
</evidence>
<accession>A0A557SM19</accession>
<dbReference type="PANTHER" id="PTHR43883">
    <property type="entry name" value="SLR0207 PROTEIN"/>
    <property type="match status" value="1"/>
</dbReference>
<dbReference type="Proteomes" id="UP000316649">
    <property type="component" value="Unassembled WGS sequence"/>
</dbReference>
<dbReference type="Pfam" id="PF01636">
    <property type="entry name" value="APH"/>
    <property type="match status" value="1"/>
</dbReference>
<dbReference type="Gene3D" id="3.90.1200.10">
    <property type="match status" value="1"/>
</dbReference>
<dbReference type="RefSeq" id="WP_260843134.1">
    <property type="nucleotide sequence ID" value="NZ_VMNH01000003.1"/>
</dbReference>
<sequence length="522" mass="58506">MTEYQETLLTHLARNPVWPEGVLPDQVIETHISTVLLVGNHAYKIKKPLNLGFLDFSTLEKRHRYCLEEIRLNSRLAPDVYLDVVSITGTPEQPTPFGEGEVIEYAVRMRRFDQAGLLSAHPELISPELVDQLADRLVAFHASVDVVAADQPFGCPDVVLAPMYENFAQIRSLSDSPPLHAQLAQLEGWTQQTAKKLHARLLVRQAGGFIRECHGDLHLGNIALEKDALLIFDGIEFNPALRWIDVISEVAFLLMDVDEQGMPNYSQRLLNRYLELSGDYEALPLLRFYQVYRAMVRAKVCAIRLHQQDLESDEKRLLTKSFQGYLDLAARYSKAGLTGVMITHGYSGSGKSTLTAMGLEQLPAIRLRSDVERRRLAGLAVSGSSNANLADGLYRPEMTANTYQRLADVARLIVESGWIAIIDATFLRHEQRNPFRLLADTLGVPFVILDLDVPLDELERRVEHRQAVGNDPSEATLEVLQHQLTAADPLTPIELKSVVQAVSPEFPLDKIMVVLDKESRPV</sequence>
<name>A0A557SM19_9GAMM</name>
<dbReference type="Pfam" id="PF13671">
    <property type="entry name" value="AAA_33"/>
    <property type="match status" value="1"/>
</dbReference>
<dbReference type="InterPro" id="IPR011009">
    <property type="entry name" value="Kinase-like_dom_sf"/>
</dbReference>
<gene>
    <name evidence="2" type="ORF">FHP88_01610</name>
</gene>
<dbReference type="InterPro" id="IPR052732">
    <property type="entry name" value="Cell-binding_unc_protein"/>
</dbReference>
<dbReference type="PANTHER" id="PTHR43883:SF1">
    <property type="entry name" value="GLUCONOKINASE"/>
    <property type="match status" value="1"/>
</dbReference>
<dbReference type="Gene3D" id="3.40.50.300">
    <property type="entry name" value="P-loop containing nucleotide triphosphate hydrolases"/>
    <property type="match status" value="1"/>
</dbReference>
<dbReference type="InterPro" id="IPR027417">
    <property type="entry name" value="P-loop_NTPase"/>
</dbReference>
<dbReference type="InterPro" id="IPR002575">
    <property type="entry name" value="Aminoglycoside_PTrfase"/>
</dbReference>
<evidence type="ECO:0000259" key="1">
    <source>
        <dbReference type="Pfam" id="PF01636"/>
    </source>
</evidence>
<dbReference type="EMBL" id="VMNH01000003">
    <property type="protein sequence ID" value="TVO78390.1"/>
    <property type="molecule type" value="Genomic_DNA"/>
</dbReference>
<feature type="domain" description="Aminoglycoside phosphotransferase" evidence="1">
    <location>
        <begin position="98"/>
        <end position="283"/>
    </location>
</feature>
<reference evidence="2 3" key="1">
    <citation type="submission" date="2019-07" db="EMBL/GenBank/DDBJ databases">
        <title>The pathways for chlorine oxyanion respiration interact through the shared metabolite chlorate.</title>
        <authorList>
            <person name="Barnum T.P."/>
            <person name="Cheng Y."/>
            <person name="Hill K.A."/>
            <person name="Lucas L.N."/>
            <person name="Carlson H.K."/>
            <person name="Coates J.D."/>
        </authorList>
    </citation>
    <scope>NUCLEOTIDE SEQUENCE [LARGE SCALE GENOMIC DNA]</scope>
    <source>
        <strain evidence="2 3">BK-1</strain>
    </source>
</reference>
<proteinExistence type="predicted"/>
<dbReference type="AlphaFoldDB" id="A0A557SM19"/>
<dbReference type="SUPFAM" id="SSF56112">
    <property type="entry name" value="Protein kinase-like (PK-like)"/>
    <property type="match status" value="1"/>
</dbReference>
<protein>
    <submittedName>
        <fullName evidence="2">AAA family ATPase</fullName>
    </submittedName>
</protein>
<organism evidence="2 3">
    <name type="scientific">Sedimenticola selenatireducens</name>
    <dbReference type="NCBI Taxonomy" id="191960"/>
    <lineage>
        <taxon>Bacteria</taxon>
        <taxon>Pseudomonadati</taxon>
        <taxon>Pseudomonadota</taxon>
        <taxon>Gammaproteobacteria</taxon>
        <taxon>Chromatiales</taxon>
        <taxon>Sedimenticolaceae</taxon>
        <taxon>Sedimenticola</taxon>
    </lineage>
</organism>
<comment type="caution">
    <text evidence="2">The sequence shown here is derived from an EMBL/GenBank/DDBJ whole genome shotgun (WGS) entry which is preliminary data.</text>
</comment>